<feature type="domain" description="Elongation factor 1 beta central acidic region eukaryote" evidence="11">
    <location>
        <begin position="93"/>
        <end position="119"/>
    </location>
</feature>
<evidence type="ECO:0000256" key="8">
    <source>
        <dbReference type="RuleBase" id="RU003791"/>
    </source>
</evidence>
<evidence type="ECO:0000259" key="10">
    <source>
        <dbReference type="SMART" id="SM00888"/>
    </source>
</evidence>
<keyword evidence="13" id="KW-1185">Reference proteome</keyword>
<evidence type="ECO:0000256" key="5">
    <source>
        <dbReference type="ARBA" id="ARBA00022917"/>
    </source>
</evidence>
<dbReference type="InterPro" id="IPR014038">
    <property type="entry name" value="EF1B_bsu/dsu_GNE"/>
</dbReference>
<dbReference type="InterPro" id="IPR049720">
    <property type="entry name" value="EF1B_bsu/dsu"/>
</dbReference>
<dbReference type="SUPFAM" id="SSF54984">
    <property type="entry name" value="eEF-1beta-like"/>
    <property type="match status" value="1"/>
</dbReference>
<evidence type="ECO:0000256" key="2">
    <source>
        <dbReference type="ARBA" id="ARBA00011613"/>
    </source>
</evidence>
<dbReference type="CDD" id="cd00292">
    <property type="entry name" value="EF1B"/>
    <property type="match status" value="1"/>
</dbReference>
<name>A0A8J2RTE7_9CRUS</name>
<evidence type="ECO:0000313" key="12">
    <source>
        <dbReference type="EMBL" id="CAH0108213.1"/>
    </source>
</evidence>
<evidence type="ECO:0000256" key="6">
    <source>
        <dbReference type="ARBA" id="ARBA00093309"/>
    </source>
</evidence>
<dbReference type="GO" id="GO:0003746">
    <property type="term" value="F:translation elongation factor activity"/>
    <property type="evidence" value="ECO:0007669"/>
    <property type="project" value="UniProtKB-KW"/>
</dbReference>
<dbReference type="PANTHER" id="PTHR11595">
    <property type="entry name" value="EF-HAND AND COILED-COIL DOMAIN-CONTAINING FAMILY MEMBER"/>
    <property type="match status" value="1"/>
</dbReference>
<feature type="compositionally biased region" description="Low complexity" evidence="9">
    <location>
        <begin position="72"/>
        <end position="82"/>
    </location>
</feature>
<comment type="similarity">
    <text evidence="1 8">Belongs to the EF-1-beta/EF-1-delta family.</text>
</comment>
<protein>
    <recommendedName>
        <fullName evidence="3">Elongation factor 1-beta</fullName>
    </recommendedName>
</protein>
<sequence length="221" mass="24563">MAFGDLKTENGVKALNEFLADRSYIEGYEPSQADVTTFQALGKAPATSFPHALRWYNHIKSFGSETSKFPGAKSAAAAPASKPADDDDDDVDLFGSDDEEDEAAEKIKAERIKAYSEKKSKKPALIPKSSIVLDVKPWDDETNMEDMEKAVKSISCEGLIWGQCKYFYIRAKFVPLAYGIKKLQIGCVIEDDKVSVDWLTEEIQNFEDLVQSVDIAAFNKI</sequence>
<evidence type="ECO:0000259" key="11">
    <source>
        <dbReference type="SMART" id="SM01182"/>
    </source>
</evidence>
<dbReference type="SMART" id="SM00888">
    <property type="entry name" value="EF1_GNE"/>
    <property type="match status" value="1"/>
</dbReference>
<dbReference type="Pfam" id="PF10587">
    <property type="entry name" value="EF-1_beta_acid"/>
    <property type="match status" value="1"/>
</dbReference>
<dbReference type="Proteomes" id="UP000789390">
    <property type="component" value="Unassembled WGS sequence"/>
</dbReference>
<feature type="region of interest" description="Disordered" evidence="9">
    <location>
        <begin position="69"/>
        <end position="99"/>
    </location>
</feature>
<dbReference type="PANTHER" id="PTHR11595:SF21">
    <property type="entry name" value="ELONGATION FACTOR 1-BETA"/>
    <property type="match status" value="1"/>
</dbReference>
<gene>
    <name evidence="12" type="ORF">DGAL_LOCUS11582</name>
</gene>
<dbReference type="Pfam" id="PF00736">
    <property type="entry name" value="EF1_GNE"/>
    <property type="match status" value="1"/>
</dbReference>
<dbReference type="OrthoDB" id="331763at2759"/>
<dbReference type="AlphaFoldDB" id="A0A8J2RTE7"/>
<reference evidence="12" key="1">
    <citation type="submission" date="2021-11" db="EMBL/GenBank/DDBJ databases">
        <authorList>
            <person name="Schell T."/>
        </authorList>
    </citation>
    <scope>NUCLEOTIDE SEQUENCE</scope>
    <source>
        <strain evidence="12">M5</strain>
    </source>
</reference>
<comment type="subunit">
    <text evidence="7">EF-1 is composed of 4 subunits: alpha, beta (alpha subunit of the eEF1B subcomplex), delta (beta subunit of the eEF1B subcomplex), and gamma (gamma subunit of the eEF1B subcomplex). Interacts with elongation factor EEF1A1.</text>
</comment>
<feature type="domain" description="Translation elongation factor EF1B beta/delta subunit guanine nucleotide exchange" evidence="10">
    <location>
        <begin position="128"/>
        <end position="221"/>
    </location>
</feature>
<evidence type="ECO:0000256" key="1">
    <source>
        <dbReference type="ARBA" id="ARBA00007411"/>
    </source>
</evidence>
<accession>A0A8J2RTE7</accession>
<dbReference type="FunFam" id="3.30.70.60:FF:000001">
    <property type="entry name" value="Elongation factor 1-beta 1 like"/>
    <property type="match status" value="1"/>
</dbReference>
<dbReference type="EMBL" id="CAKKLH010000281">
    <property type="protein sequence ID" value="CAH0108213.1"/>
    <property type="molecule type" value="Genomic_DNA"/>
</dbReference>
<comment type="caution">
    <text evidence="12">The sequence shown here is derived from an EMBL/GenBank/DDBJ whole genome shotgun (WGS) entry which is preliminary data.</text>
</comment>
<evidence type="ECO:0000256" key="3">
    <source>
        <dbReference type="ARBA" id="ARBA00017600"/>
    </source>
</evidence>
<dbReference type="Gene3D" id="1.20.1050.130">
    <property type="match status" value="1"/>
</dbReference>
<dbReference type="FunFam" id="1.20.1050.130:FF:000001">
    <property type="entry name" value="Putative Elongation factor 1-beta"/>
    <property type="match status" value="1"/>
</dbReference>
<dbReference type="GO" id="GO:0005085">
    <property type="term" value="F:guanyl-nucleotide exchange factor activity"/>
    <property type="evidence" value="ECO:0007669"/>
    <property type="project" value="TreeGrafter"/>
</dbReference>
<dbReference type="InterPro" id="IPR001326">
    <property type="entry name" value="Transl_elong_EF1B_B/D_CS"/>
</dbReference>
<comment type="subunit">
    <text evidence="2">EF-1 is composed of 4 subunits: alpha, beta, delta, and gamma.</text>
</comment>
<dbReference type="GO" id="GO:0005853">
    <property type="term" value="C:eukaryotic translation elongation factor 1 complex"/>
    <property type="evidence" value="ECO:0007669"/>
    <property type="project" value="InterPro"/>
</dbReference>
<dbReference type="GO" id="GO:0005829">
    <property type="term" value="C:cytosol"/>
    <property type="evidence" value="ECO:0007669"/>
    <property type="project" value="TreeGrafter"/>
</dbReference>
<dbReference type="InterPro" id="IPR014717">
    <property type="entry name" value="Transl_elong_EF1B/ribsomal_bS6"/>
</dbReference>
<evidence type="ECO:0000313" key="13">
    <source>
        <dbReference type="Proteomes" id="UP000789390"/>
    </source>
</evidence>
<dbReference type="SMART" id="SM01182">
    <property type="entry name" value="EF-1_beta_acid"/>
    <property type="match status" value="1"/>
</dbReference>
<dbReference type="SUPFAM" id="SSF47616">
    <property type="entry name" value="GST C-terminal domain-like"/>
    <property type="match status" value="1"/>
</dbReference>
<organism evidence="12 13">
    <name type="scientific">Daphnia galeata</name>
    <dbReference type="NCBI Taxonomy" id="27404"/>
    <lineage>
        <taxon>Eukaryota</taxon>
        <taxon>Metazoa</taxon>
        <taxon>Ecdysozoa</taxon>
        <taxon>Arthropoda</taxon>
        <taxon>Crustacea</taxon>
        <taxon>Branchiopoda</taxon>
        <taxon>Diplostraca</taxon>
        <taxon>Cladocera</taxon>
        <taxon>Anomopoda</taxon>
        <taxon>Daphniidae</taxon>
        <taxon>Daphnia</taxon>
    </lineage>
</organism>
<dbReference type="PROSITE" id="PS00825">
    <property type="entry name" value="EF1BD_2"/>
    <property type="match status" value="1"/>
</dbReference>
<proteinExistence type="inferred from homology"/>
<evidence type="ECO:0000256" key="4">
    <source>
        <dbReference type="ARBA" id="ARBA00022768"/>
    </source>
</evidence>
<evidence type="ECO:0000256" key="7">
    <source>
        <dbReference type="ARBA" id="ARBA00093529"/>
    </source>
</evidence>
<dbReference type="InterPro" id="IPR018940">
    <property type="entry name" value="EF-1_beta_acid_region_euk"/>
</dbReference>
<comment type="function">
    <text evidence="6">Catalytic subunit of the guanine nucleotide exchange factor (GEF) (eEF1B subcomplex) of the eukaryotic elongation factor 1 complex (eEF1). Stimulates the exchange of GDP for GTP on elongation factor 1A (eEF1A), probably by displacing GDP from the nucleotide binding pocket in eEF1A.</text>
</comment>
<dbReference type="PROSITE" id="PS00824">
    <property type="entry name" value="EF1BD_1"/>
    <property type="match status" value="1"/>
</dbReference>
<dbReference type="InterPro" id="IPR036219">
    <property type="entry name" value="eEF-1beta-like_sf"/>
</dbReference>
<dbReference type="Gene3D" id="3.30.70.60">
    <property type="match status" value="1"/>
</dbReference>
<evidence type="ECO:0000256" key="9">
    <source>
        <dbReference type="SAM" id="MobiDB-lite"/>
    </source>
</evidence>
<dbReference type="CDD" id="cd10308">
    <property type="entry name" value="GST_C_eEF1b_like"/>
    <property type="match status" value="1"/>
</dbReference>
<keyword evidence="4 8" id="KW-0251">Elongation factor</keyword>
<feature type="compositionally biased region" description="Acidic residues" evidence="9">
    <location>
        <begin position="85"/>
        <end position="99"/>
    </location>
</feature>
<keyword evidence="5 8" id="KW-0648">Protein biosynthesis</keyword>
<dbReference type="InterPro" id="IPR036282">
    <property type="entry name" value="Glutathione-S-Trfase_C_sf"/>
</dbReference>